<sequence length="81" mass="9348">MVCDSRANGKWIHLGHFLASRKEGERKLRWLRQWHPTAFLMEADAKKCLVMDDNPLPVRSPKESPAVTERPRLRLVGLVSN</sequence>
<dbReference type="EMBL" id="FP929003">
    <property type="protein sequence ID" value="CBK43889.1"/>
    <property type="molecule type" value="Genomic_DNA"/>
</dbReference>
<evidence type="ECO:0000313" key="2">
    <source>
        <dbReference type="Proteomes" id="UP000001660"/>
    </source>
</evidence>
<dbReference type="AlphaFoldDB" id="D8P8Q7"/>
<organism evidence="1 2">
    <name type="scientific">Nitrospira defluvii</name>
    <dbReference type="NCBI Taxonomy" id="330214"/>
    <lineage>
        <taxon>Bacteria</taxon>
        <taxon>Pseudomonadati</taxon>
        <taxon>Nitrospirota</taxon>
        <taxon>Nitrospiria</taxon>
        <taxon>Nitrospirales</taxon>
        <taxon>Nitrospiraceae</taxon>
        <taxon>Nitrospira</taxon>
    </lineage>
</organism>
<dbReference type="HOGENOM" id="CLU_2567506_0_0_0"/>
<keyword evidence="2" id="KW-1185">Reference proteome</keyword>
<name>D8P8Q7_9BACT</name>
<dbReference type="Proteomes" id="UP000001660">
    <property type="component" value="Chromosome"/>
</dbReference>
<accession>D8P8Q7</accession>
<proteinExistence type="predicted"/>
<protein>
    <submittedName>
        <fullName evidence="1">Uncharacterized protein</fullName>
    </submittedName>
</protein>
<dbReference type="STRING" id="330214.NIDE4223"/>
<gene>
    <name evidence="1" type="ORF">NIDE4223</name>
</gene>
<evidence type="ECO:0000313" key="1">
    <source>
        <dbReference type="EMBL" id="CBK43889.1"/>
    </source>
</evidence>
<reference evidence="1 2" key="1">
    <citation type="journal article" date="2010" name="Proc. Natl. Acad. Sci. U.S.A.">
        <title>A Nitrospira metagenome illuminates the physiology and evolution of globally important nitrite-oxidizing bacteria.</title>
        <authorList>
            <person name="Lucker S."/>
            <person name="Wagner M."/>
            <person name="Maixner F."/>
            <person name="Pelletier E."/>
            <person name="Koch H."/>
            <person name="Vacherie B."/>
            <person name="Rattei T."/>
            <person name="Sinninghe Damste J."/>
            <person name="Spieck E."/>
            <person name="Le Paslier D."/>
            <person name="Daims H."/>
        </authorList>
    </citation>
    <scope>NUCLEOTIDE SEQUENCE [LARGE SCALE GENOMIC DNA]</scope>
</reference>
<dbReference type="KEGG" id="nde:NIDE4223"/>